<protein>
    <submittedName>
        <fullName evidence="2">Uncharacterized protein</fullName>
    </submittedName>
</protein>
<accession>A0A2S0HYE3</accession>
<dbReference type="EMBL" id="CP027062">
    <property type="protein sequence ID" value="AVI51707.1"/>
    <property type="molecule type" value="Genomic_DNA"/>
</dbReference>
<name>A0A2S0HYE3_9FLAO</name>
<dbReference type="Proteomes" id="UP000238442">
    <property type="component" value="Chromosome"/>
</dbReference>
<feature type="transmembrane region" description="Helical" evidence="1">
    <location>
        <begin position="112"/>
        <end position="132"/>
    </location>
</feature>
<keyword evidence="3" id="KW-1185">Reference proteome</keyword>
<keyword evidence="1" id="KW-0812">Transmembrane</keyword>
<gene>
    <name evidence="2" type="ORF">C5O00_11250</name>
</gene>
<evidence type="ECO:0000313" key="2">
    <source>
        <dbReference type="EMBL" id="AVI51707.1"/>
    </source>
</evidence>
<feature type="transmembrane region" description="Helical" evidence="1">
    <location>
        <begin position="180"/>
        <end position="201"/>
    </location>
</feature>
<keyword evidence="1" id="KW-1133">Transmembrane helix</keyword>
<feature type="transmembrane region" description="Helical" evidence="1">
    <location>
        <begin position="35"/>
        <end position="57"/>
    </location>
</feature>
<organism evidence="2 3">
    <name type="scientific">Pukyongia salina</name>
    <dbReference type="NCBI Taxonomy" id="2094025"/>
    <lineage>
        <taxon>Bacteria</taxon>
        <taxon>Pseudomonadati</taxon>
        <taxon>Bacteroidota</taxon>
        <taxon>Flavobacteriia</taxon>
        <taxon>Flavobacteriales</taxon>
        <taxon>Flavobacteriaceae</taxon>
        <taxon>Pukyongia</taxon>
    </lineage>
</organism>
<feature type="transmembrane region" description="Helical" evidence="1">
    <location>
        <begin position="144"/>
        <end position="168"/>
    </location>
</feature>
<evidence type="ECO:0000313" key="3">
    <source>
        <dbReference type="Proteomes" id="UP000238442"/>
    </source>
</evidence>
<feature type="transmembrane region" description="Helical" evidence="1">
    <location>
        <begin position="6"/>
        <end position="23"/>
    </location>
</feature>
<feature type="transmembrane region" description="Helical" evidence="1">
    <location>
        <begin position="88"/>
        <end position="106"/>
    </location>
</feature>
<feature type="transmembrane region" description="Helical" evidence="1">
    <location>
        <begin position="63"/>
        <end position="81"/>
    </location>
</feature>
<dbReference type="AlphaFoldDB" id="A0A2S0HYE3"/>
<dbReference type="KEGG" id="aue:C5O00_11250"/>
<evidence type="ECO:0000256" key="1">
    <source>
        <dbReference type="SAM" id="Phobius"/>
    </source>
</evidence>
<sequence length="211" mass="24236">MNHFLVLSIIGHAILLVNVIVYFKSFIRNDKAFKIFSIYLAISFCIQIATLVIGKGFHLPNLYLSHFYIVGQFVLLSLFYFQLLKNKVILYLIPAIVALIGIQFILDPSLFFRYNPVGIVITQIILVLYAILYLYQSLSGKKPFIIINAGILFYLLSSTLIFASGNLVLDLDISQNTRFILINVNRVFILLLQILIFTEWYRNYRPALKSG</sequence>
<proteinExistence type="predicted"/>
<reference evidence="2 3" key="1">
    <citation type="submission" date="2018-02" db="EMBL/GenBank/DDBJ databases">
        <title>Genomic analysis of the strain RR4-38 isolated from a seawater recirculating aquaculture system.</title>
        <authorList>
            <person name="Kim Y.-S."/>
            <person name="Jang Y.H."/>
            <person name="Kim K.-H."/>
        </authorList>
    </citation>
    <scope>NUCLEOTIDE SEQUENCE [LARGE SCALE GENOMIC DNA]</scope>
    <source>
        <strain evidence="2 3">RR4-38</strain>
    </source>
</reference>
<keyword evidence="1" id="KW-0472">Membrane</keyword>